<dbReference type="AlphaFoldDB" id="A0A9P6C456"/>
<gene>
    <name evidence="3" type="ORF">P691DRAFT_773101</name>
</gene>
<keyword evidence="1" id="KW-0732">Signal</keyword>
<feature type="chain" id="PRO_5040342650" description="DUF7223 domain-containing protein" evidence="1">
    <location>
        <begin position="19"/>
        <end position="547"/>
    </location>
</feature>
<evidence type="ECO:0000313" key="3">
    <source>
        <dbReference type="EMBL" id="KAF9451431.1"/>
    </source>
</evidence>
<dbReference type="OrthoDB" id="73875at2759"/>
<dbReference type="InterPro" id="IPR055647">
    <property type="entry name" value="DUF7223"/>
</dbReference>
<accession>A0A9P6C456</accession>
<reference evidence="3" key="1">
    <citation type="submission" date="2020-11" db="EMBL/GenBank/DDBJ databases">
        <authorList>
            <consortium name="DOE Joint Genome Institute"/>
            <person name="Ahrendt S."/>
            <person name="Riley R."/>
            <person name="Andreopoulos W."/>
            <person name="Labutti K."/>
            <person name="Pangilinan J."/>
            <person name="Ruiz-Duenas F.J."/>
            <person name="Barrasa J.M."/>
            <person name="Sanchez-Garcia M."/>
            <person name="Camarero S."/>
            <person name="Miyauchi S."/>
            <person name="Serrano A."/>
            <person name="Linde D."/>
            <person name="Babiker R."/>
            <person name="Drula E."/>
            <person name="Ayuso-Fernandez I."/>
            <person name="Pacheco R."/>
            <person name="Padilla G."/>
            <person name="Ferreira P."/>
            <person name="Barriuso J."/>
            <person name="Kellner H."/>
            <person name="Castanera R."/>
            <person name="Alfaro M."/>
            <person name="Ramirez L."/>
            <person name="Pisabarro A.G."/>
            <person name="Kuo A."/>
            <person name="Tritt A."/>
            <person name="Lipzen A."/>
            <person name="He G."/>
            <person name="Yan M."/>
            <person name="Ng V."/>
            <person name="Cullen D."/>
            <person name="Martin F."/>
            <person name="Rosso M.-N."/>
            <person name="Henrissat B."/>
            <person name="Hibbett D."/>
            <person name="Martinez A.T."/>
            <person name="Grigoriev I.V."/>
        </authorList>
    </citation>
    <scope>NUCLEOTIDE SEQUENCE</scope>
    <source>
        <strain evidence="3">MF-IS2</strain>
    </source>
</reference>
<feature type="signal peptide" evidence="1">
    <location>
        <begin position="1"/>
        <end position="18"/>
    </location>
</feature>
<proteinExistence type="predicted"/>
<feature type="domain" description="DUF7223" evidence="2">
    <location>
        <begin position="302"/>
        <end position="510"/>
    </location>
</feature>
<keyword evidence="4" id="KW-1185">Reference proteome</keyword>
<dbReference type="Pfam" id="PF23865">
    <property type="entry name" value="DUF7223"/>
    <property type="match status" value="1"/>
</dbReference>
<evidence type="ECO:0000256" key="1">
    <source>
        <dbReference type="SAM" id="SignalP"/>
    </source>
</evidence>
<evidence type="ECO:0000259" key="2">
    <source>
        <dbReference type="Pfam" id="PF23865"/>
    </source>
</evidence>
<name>A0A9P6C456_9AGAR</name>
<sequence length="547" mass="57653">MFLKSVAFLPAFLATVHALNDWSVPCFNGECTYDLPAHRGGAVGSLKIWGANKNAITDITPASGWVILGCDPNALQQNVRIVCQADESDHQSCGNLFRELGKSGKIVRLPETCGKNAFGRLSKTWVDADQSIPASIASKLNRRAGQSPVVRGVAIDTDFKALDVSETGPVNITIEGSTFPGAQGATARRAARSVLFDKLVEKRGFFTWIEDAFGDFNTFNLSDSTDITAVSVDKTYNLFNYGLSCPAGNGWPAYSASAKADLRATTNAVATIGVAAVGTIVPPDLTEFGMFTALNADLNGQFTLVASASGTADTGIKTLYSVGLPGLDWPGILTLGPTFKINGQALATVDVDVNLNVDLAYTLTNAKLFFPKSSTLSSGVGVSPGSSALALSVNPSLASRTYVEAHIQPRIEVGIDAIAGAATATVFLNVDAHADATLSLDAAAVITPREETANVEVDSRAVTARVTGCVDVNAGLNIYAGADASFFSLFDKSTSVTLYNKSWDIYAQCWGTSTRRSEIEPLLEARELVPRALACPSTNVDTLVKLV</sequence>
<protein>
    <recommendedName>
        <fullName evidence="2">DUF7223 domain-containing protein</fullName>
    </recommendedName>
</protein>
<dbReference type="EMBL" id="MU151085">
    <property type="protein sequence ID" value="KAF9451431.1"/>
    <property type="molecule type" value="Genomic_DNA"/>
</dbReference>
<comment type="caution">
    <text evidence="3">The sequence shown here is derived from an EMBL/GenBank/DDBJ whole genome shotgun (WGS) entry which is preliminary data.</text>
</comment>
<organism evidence="3 4">
    <name type="scientific">Macrolepiota fuliginosa MF-IS2</name>
    <dbReference type="NCBI Taxonomy" id="1400762"/>
    <lineage>
        <taxon>Eukaryota</taxon>
        <taxon>Fungi</taxon>
        <taxon>Dikarya</taxon>
        <taxon>Basidiomycota</taxon>
        <taxon>Agaricomycotina</taxon>
        <taxon>Agaricomycetes</taxon>
        <taxon>Agaricomycetidae</taxon>
        <taxon>Agaricales</taxon>
        <taxon>Agaricineae</taxon>
        <taxon>Agaricaceae</taxon>
        <taxon>Macrolepiota</taxon>
    </lineage>
</organism>
<evidence type="ECO:0000313" key="4">
    <source>
        <dbReference type="Proteomes" id="UP000807342"/>
    </source>
</evidence>
<dbReference type="Proteomes" id="UP000807342">
    <property type="component" value="Unassembled WGS sequence"/>
</dbReference>